<dbReference type="InterPro" id="IPR028971">
    <property type="entry name" value="NAD-GDH_cat"/>
</dbReference>
<evidence type="ECO:0000313" key="8">
    <source>
        <dbReference type="EMBL" id="PWG62202.1"/>
    </source>
</evidence>
<dbReference type="OrthoDB" id="9758052at2"/>
<reference evidence="8 9" key="1">
    <citation type="submission" date="2018-05" db="EMBL/GenBank/DDBJ databases">
        <title>Spiribacter halobius sp. nov., a moderately halophilic bacterium isolated from marine solar saltern.</title>
        <authorList>
            <person name="Zheng W.-S."/>
            <person name="Lu D.-C."/>
            <person name="Du Z.-J."/>
        </authorList>
    </citation>
    <scope>NUCLEOTIDE SEQUENCE [LARGE SCALE GENOMIC DNA]</scope>
    <source>
        <strain evidence="8 9">E85</strain>
    </source>
</reference>
<evidence type="ECO:0000259" key="5">
    <source>
        <dbReference type="Pfam" id="PF21075"/>
    </source>
</evidence>
<evidence type="ECO:0000256" key="2">
    <source>
        <dbReference type="SAM" id="MobiDB-lite"/>
    </source>
</evidence>
<dbReference type="InterPro" id="IPR046346">
    <property type="entry name" value="Aminoacid_DH-like_N_sf"/>
</dbReference>
<evidence type="ECO:0000259" key="3">
    <source>
        <dbReference type="Pfam" id="PF05088"/>
    </source>
</evidence>
<dbReference type="RefSeq" id="WP_109679236.1">
    <property type="nucleotide sequence ID" value="NZ_CP086615.1"/>
</dbReference>
<dbReference type="GO" id="GO:0004352">
    <property type="term" value="F:glutamate dehydrogenase (NAD+) activity"/>
    <property type="evidence" value="ECO:0007669"/>
    <property type="project" value="InterPro"/>
</dbReference>
<feature type="region of interest" description="Disordered" evidence="2">
    <location>
        <begin position="1605"/>
        <end position="1625"/>
    </location>
</feature>
<feature type="domain" description="NAD-glutamate dehydrogenase ACT2" evidence="6">
    <location>
        <begin position="407"/>
        <end position="496"/>
    </location>
</feature>
<dbReference type="InterPro" id="IPR007780">
    <property type="entry name" value="NAD_Glu_DH_bac"/>
</dbReference>
<dbReference type="GO" id="GO:0006538">
    <property type="term" value="P:L-glutamate catabolic process"/>
    <property type="evidence" value="ECO:0007669"/>
    <property type="project" value="InterPro"/>
</dbReference>
<dbReference type="PANTHER" id="PTHR43403">
    <property type="entry name" value="NAD-SPECIFIC GLUTAMATE DEHYDROGENASE"/>
    <property type="match status" value="1"/>
</dbReference>
<feature type="domain" description="NAD-glutamate dehydrogenase N-terminal ACT1" evidence="5">
    <location>
        <begin position="36"/>
        <end position="176"/>
    </location>
</feature>
<evidence type="ECO:0000259" key="6">
    <source>
        <dbReference type="Pfam" id="PF21076"/>
    </source>
</evidence>
<dbReference type="SUPFAM" id="SSF51735">
    <property type="entry name" value="NAD(P)-binding Rossmann-fold domains"/>
    <property type="match status" value="1"/>
</dbReference>
<dbReference type="InterPro" id="IPR049056">
    <property type="entry name" value="NAD_Glu_DH_HM3"/>
</dbReference>
<dbReference type="InterPro" id="IPR024727">
    <property type="entry name" value="NAD_Glu_DH_N_ACT1"/>
</dbReference>
<feature type="domain" description="NAD-specific glutamate dehydrogenase C-terminal" evidence="4">
    <location>
        <begin position="1263"/>
        <end position="1599"/>
    </location>
</feature>
<dbReference type="Pfam" id="PF21079">
    <property type="entry name" value="GDH_HM2"/>
    <property type="match status" value="1"/>
</dbReference>
<dbReference type="Proteomes" id="UP000245474">
    <property type="component" value="Unassembled WGS sequence"/>
</dbReference>
<protein>
    <submittedName>
        <fullName evidence="8">NAD-glutamate dehydrogenase</fullName>
    </submittedName>
</protein>
<evidence type="ECO:0000313" key="9">
    <source>
        <dbReference type="Proteomes" id="UP000245474"/>
    </source>
</evidence>
<dbReference type="InterPro" id="IPR036291">
    <property type="entry name" value="NAD(P)-bd_dom_sf"/>
</dbReference>
<keyword evidence="1" id="KW-0560">Oxidoreductase</keyword>
<dbReference type="InterPro" id="IPR049059">
    <property type="entry name" value="NAD_Glu_DH_HM1"/>
</dbReference>
<dbReference type="PANTHER" id="PTHR43403:SF1">
    <property type="entry name" value="NAD-SPECIFIC GLUTAMATE DEHYDROGENASE"/>
    <property type="match status" value="1"/>
</dbReference>
<feature type="compositionally biased region" description="Low complexity" evidence="2">
    <location>
        <begin position="1614"/>
        <end position="1625"/>
    </location>
</feature>
<accession>A0A2U2MZG3</accession>
<dbReference type="Gene3D" id="3.40.50.720">
    <property type="entry name" value="NAD(P)-binding Rossmann-like Domain"/>
    <property type="match status" value="1"/>
</dbReference>
<dbReference type="Pfam" id="PF05088">
    <property type="entry name" value="Bac_GDH_CD"/>
    <property type="match status" value="1"/>
</dbReference>
<comment type="caution">
    <text evidence="8">The sequence shown here is derived from an EMBL/GenBank/DDBJ whole genome shotgun (WGS) entry which is preliminary data.</text>
</comment>
<evidence type="ECO:0000259" key="7">
    <source>
        <dbReference type="Pfam" id="PF21077"/>
    </source>
</evidence>
<dbReference type="Pfam" id="PF21078">
    <property type="entry name" value="GDH_HM3"/>
    <property type="match status" value="1"/>
</dbReference>
<feature type="domain" description="NAD-glutamate dehydrogenase catalytic" evidence="3">
    <location>
        <begin position="726"/>
        <end position="1218"/>
    </location>
</feature>
<dbReference type="Pfam" id="PF21076">
    <property type="entry name" value="GDH_ACT2"/>
    <property type="match status" value="1"/>
</dbReference>
<evidence type="ECO:0000259" key="4">
    <source>
        <dbReference type="Pfam" id="PF21074"/>
    </source>
</evidence>
<organism evidence="8 9">
    <name type="scientific">Sediminicurvatus halobius</name>
    <dbReference type="NCBI Taxonomy" id="2182432"/>
    <lineage>
        <taxon>Bacteria</taxon>
        <taxon>Pseudomonadati</taxon>
        <taxon>Pseudomonadota</taxon>
        <taxon>Gammaproteobacteria</taxon>
        <taxon>Chromatiales</taxon>
        <taxon>Ectothiorhodospiraceae</taxon>
        <taxon>Sediminicurvatus</taxon>
    </lineage>
</organism>
<keyword evidence="9" id="KW-1185">Reference proteome</keyword>
<dbReference type="GO" id="GO:0004069">
    <property type="term" value="F:L-aspartate:2-oxoglutarate aminotransferase activity"/>
    <property type="evidence" value="ECO:0007669"/>
    <property type="project" value="InterPro"/>
</dbReference>
<dbReference type="EMBL" id="QFFI01000021">
    <property type="protein sequence ID" value="PWG62202.1"/>
    <property type="molecule type" value="Genomic_DNA"/>
</dbReference>
<dbReference type="PIRSF" id="PIRSF036761">
    <property type="entry name" value="GDH_Mll4104"/>
    <property type="match status" value="1"/>
</dbReference>
<feature type="domain" description="NAD-glutamate dehydrogenase ACT3" evidence="7">
    <location>
        <begin position="551"/>
        <end position="629"/>
    </location>
</feature>
<dbReference type="InterPro" id="IPR048381">
    <property type="entry name" value="GDH_C"/>
</dbReference>
<dbReference type="Pfam" id="PF21073">
    <property type="entry name" value="GDH_HM1"/>
    <property type="match status" value="1"/>
</dbReference>
<dbReference type="InterPro" id="IPR049064">
    <property type="entry name" value="NAD_Glu_DH_ACT3"/>
</dbReference>
<evidence type="ECO:0000256" key="1">
    <source>
        <dbReference type="ARBA" id="ARBA00023002"/>
    </source>
</evidence>
<dbReference type="InterPro" id="IPR049062">
    <property type="entry name" value="NAD_Glu_DH_ACT2"/>
</dbReference>
<gene>
    <name evidence="8" type="ORF">DEM34_12905</name>
</gene>
<dbReference type="Pfam" id="PF21074">
    <property type="entry name" value="GDH_C"/>
    <property type="match status" value="1"/>
</dbReference>
<dbReference type="InterPro" id="IPR049058">
    <property type="entry name" value="NAD_Glu_DH_HM2"/>
</dbReference>
<sequence length="1625" mass="180998">MKNGSDNELREAAIEATVERVRERWSQDQVADVERFVRIYYAGLAPEDIGYSDVGNLYGAALSHWTLGGRRTPGQPLIHVYNPDPEQNGWECTHSVVQIVTDDRPFLVDSLSMALNRHGLTIHLIIHPVLTVARDGDRLTGLLADGDRHGVTEAWMHFEVDRQSRPERLQAIHDDLRAVLEDVEVTVADWKAMRGQVDTAVRALRRNPPGVDGEYVDEVVEFLRWVAADHFTFLGYRRYDLRQRRGRDVLQAVADSGLGLLRDGGSRQRISASFDALPDDLRSRARDPDPLVLTKSSSRATVHRPGYMDYIGVKRYNARGEVIGEHRFLGLYTSAAYNRNPRTIPLLRRKVEAVLARADLRPNSHAGKALVNIIETYPRDELFQSSVDELYATALGILQLQERQRVRLFVRYDPFGRFVSCLVYAPRERYNTEVRQRMQEILAETFDAAHSEFSVQLSEAVLARIHFIVHLRTPGRPAYDHAALERRIADTMRSWSDDLYRALLEHYGEERGTALHQRYGDGFGAAYREDTSPRAAALDIERLETLHRAGDLSISLYRPLEAPEGTLRFKLFHAEQPITLSDVLPVLEHMGVQVVDERPYDIEREDDTPCWIHDFGLAHEGAGTLDTDRVREAFQEAFAAVWRHEAEDDGFNRLVLAAGLGWRDIVILRAYAHYLRQAGTSYSQAYVEETLAANPDIAASLVALFRARLDPERRDDARAERLAETLEGALEAVASLDEDRILRRLLAAVQATLRSNYFRRDGDGRARGYLAFKLRPDAIPGVPKPVPAYEIFVYSPRVEGVHLRGGKVARGGLRWSDRREDFRTEVLGLMKAQMVKNAVIVPVGAKGGFVCKHLPEERSALQAEVLECYRTFIRALLDVTDNIVEGAVVPPPDVVRHDDDDPYLVVAADKGTATFSDDANAVAEEYGFWLRDAFASGGSSGYDHKKMGITARGAWEAVKRHFRELGRDIQREPFSVVGVGDMSGDVFGNGMLLSRQIRLIGAFDHRHIFLDPDPDPETSYVERERLFGLDRSTWADYDTSLISRGGGVWPRSAKSIPLSKESRAALGIEASRLTPAELISAILRAPVDLLWNGGIGTYVKAAEESDADVGDKTNDAVRVDAEDLRCKVIGEGGNLGITQLGRVAFALGGGRVNSDAIDNSGGVDCSDHEVNIKILVNRVVDDGDLTLKQRNRLLRDMTDEVASLVLANNYRQTQGLSLMEARAAPMLDEHGRFMRELERAGRLDRLVEKLPDDDALGERNKLGQGLTRPELAVLLAYSKLQTYEGLLDSALVASEELDEDLLDYFPRPVRERFPERVTAHPLRREIIATSLTNHILNRMGATFLFRLGNTTGCGAEEAARAYLAARDIYGLRGLWHEVDRLDNQAPAALQAQLLQRICHLQERATVWLLRNAPPPLDIGETIGHIRPAVSRLESRLEELLAAPDREHLAAERDGLVADGVPEALAGRVSRLEPLFAVLDLVKACTDTGAELEETARLYFEAGRHLGLDGLRTAIAAFRAADPWQERYRAGLEEEFFVQQRLVTVAILGATGPGDAEARVAEWSARHANMVERLGRTMEALQATPQPELAMLGVGLQELRQLSQVSAAEGGGSPGAALAPAREAQG</sequence>
<name>A0A2U2MZG3_9GAMM</name>
<dbReference type="SUPFAM" id="SSF53223">
    <property type="entry name" value="Aminoacid dehydrogenase-like, N-terminal domain"/>
    <property type="match status" value="1"/>
</dbReference>
<proteinExistence type="predicted"/>
<dbReference type="Pfam" id="PF21075">
    <property type="entry name" value="GDH_ACT1"/>
    <property type="match status" value="1"/>
</dbReference>
<dbReference type="Pfam" id="PF21077">
    <property type="entry name" value="GDH_ACT3"/>
    <property type="match status" value="1"/>
</dbReference>